<accession>A0A8T2SMX8</accession>
<evidence type="ECO:0000313" key="3">
    <source>
        <dbReference type="EMBL" id="KAH7352058.1"/>
    </source>
</evidence>
<comment type="caution">
    <text evidence="3">The sequence shown here is derived from an EMBL/GenBank/DDBJ whole genome shotgun (WGS) entry which is preliminary data.</text>
</comment>
<proteinExistence type="predicted"/>
<feature type="domain" description="DCD" evidence="2">
    <location>
        <begin position="53"/>
        <end position="183"/>
    </location>
</feature>
<sequence>MARGKQFSRGGAAKRPGKLGVKGGKKGGFRFRKPFNGAKNATPNKRFISEGDSDFAGLIFMCSAETKQDCFKYHVFGFPEAKKDIVLKAKKGMKLFLFDVDQKTLHGVYKASSNGGMNLVEEAFQDSEREFPAQIRFRIMKDCAPLDEESFKPVIKENYFGRNKFRCELSEEQVDNLIKIFRPLDARGLTKPKFVRDVKLGTRQKTGGALHKGFSAGGVGSAGRNVAGKIRQLPPEYATSDPYVRSAYPDIARLDSDVLYAPKTDHLYAPKVEALERRPYVLDPLVESSLRPLGVRGEWIQRRIPEGFYSDDRLLPITRAEYAYDLPYPRDVLYDSRDRALYRPIAGLPLAYP</sequence>
<organism evidence="3 4">
    <name type="scientific">Ceratopteris richardii</name>
    <name type="common">Triangle waterfern</name>
    <dbReference type="NCBI Taxonomy" id="49495"/>
    <lineage>
        <taxon>Eukaryota</taxon>
        <taxon>Viridiplantae</taxon>
        <taxon>Streptophyta</taxon>
        <taxon>Embryophyta</taxon>
        <taxon>Tracheophyta</taxon>
        <taxon>Polypodiopsida</taxon>
        <taxon>Polypodiidae</taxon>
        <taxon>Polypodiales</taxon>
        <taxon>Pteridineae</taxon>
        <taxon>Pteridaceae</taxon>
        <taxon>Parkerioideae</taxon>
        <taxon>Ceratopteris</taxon>
    </lineage>
</organism>
<dbReference type="OrthoDB" id="1920894at2759"/>
<protein>
    <recommendedName>
        <fullName evidence="2">DCD domain-containing protein</fullName>
    </recommendedName>
</protein>
<reference evidence="3" key="1">
    <citation type="submission" date="2021-08" db="EMBL/GenBank/DDBJ databases">
        <title>WGS assembly of Ceratopteris richardii.</title>
        <authorList>
            <person name="Marchant D.B."/>
            <person name="Chen G."/>
            <person name="Jenkins J."/>
            <person name="Shu S."/>
            <person name="Leebens-Mack J."/>
            <person name="Grimwood J."/>
            <person name="Schmutz J."/>
            <person name="Soltis P."/>
            <person name="Soltis D."/>
            <person name="Chen Z.-H."/>
        </authorList>
    </citation>
    <scope>NUCLEOTIDE SEQUENCE</scope>
    <source>
        <strain evidence="3">Whitten #5841</strain>
        <tissue evidence="3">Leaf</tissue>
    </source>
</reference>
<dbReference type="EMBL" id="CM035424">
    <property type="protein sequence ID" value="KAH7352057.1"/>
    <property type="molecule type" value="Genomic_DNA"/>
</dbReference>
<dbReference type="PANTHER" id="PTHR46444:SF19">
    <property type="entry name" value="OS02G0745600 PROTEIN"/>
    <property type="match status" value="1"/>
</dbReference>
<dbReference type="PROSITE" id="PS51222">
    <property type="entry name" value="DCD"/>
    <property type="match status" value="1"/>
</dbReference>
<evidence type="ECO:0000256" key="1">
    <source>
        <dbReference type="SAM" id="MobiDB-lite"/>
    </source>
</evidence>
<keyword evidence="4" id="KW-1185">Reference proteome</keyword>
<dbReference type="PANTHER" id="PTHR46444">
    <property type="entry name" value="DCD (DEVELOPMENT AND CELL DEATH) DOMAIN PROTEIN-RELATED"/>
    <property type="match status" value="1"/>
</dbReference>
<feature type="region of interest" description="Disordered" evidence="1">
    <location>
        <begin position="1"/>
        <end position="28"/>
    </location>
</feature>
<evidence type="ECO:0000313" key="4">
    <source>
        <dbReference type="Proteomes" id="UP000825935"/>
    </source>
</evidence>
<gene>
    <name evidence="3" type="ORF">KP509_19G027100</name>
</gene>
<dbReference type="Proteomes" id="UP000825935">
    <property type="component" value="Chromosome 19"/>
</dbReference>
<dbReference type="Pfam" id="PF10539">
    <property type="entry name" value="Dev_Cell_Death"/>
    <property type="match status" value="1"/>
</dbReference>
<dbReference type="EMBL" id="CM035424">
    <property type="protein sequence ID" value="KAH7352058.1"/>
    <property type="molecule type" value="Genomic_DNA"/>
</dbReference>
<dbReference type="InterPro" id="IPR013989">
    <property type="entry name" value="Dev_and_cell_death_domain"/>
</dbReference>
<dbReference type="SMART" id="SM00767">
    <property type="entry name" value="DCD"/>
    <property type="match status" value="1"/>
</dbReference>
<name>A0A8T2SMX8_CERRI</name>
<dbReference type="AlphaFoldDB" id="A0A8T2SMX8"/>
<evidence type="ECO:0000259" key="2">
    <source>
        <dbReference type="PROSITE" id="PS51222"/>
    </source>
</evidence>